<dbReference type="InterPro" id="IPR051310">
    <property type="entry name" value="MCP_chemotaxis"/>
</dbReference>
<keyword evidence="4" id="KW-1133">Transmembrane helix</keyword>
<feature type="transmembrane region" description="Helical" evidence="4">
    <location>
        <begin position="72"/>
        <end position="92"/>
    </location>
</feature>
<dbReference type="Proteomes" id="UP000626210">
    <property type="component" value="Unassembled WGS sequence"/>
</dbReference>
<feature type="transmembrane region" description="Helical" evidence="4">
    <location>
        <begin position="46"/>
        <end position="65"/>
    </location>
</feature>
<comment type="caution">
    <text evidence="6">The sequence shown here is derived from an EMBL/GenBank/DDBJ whole genome shotgun (WGS) entry which is preliminary data.</text>
</comment>
<dbReference type="SUPFAM" id="SSF58104">
    <property type="entry name" value="Methyl-accepting chemotaxis protein (MCP) signaling domain"/>
    <property type="match status" value="1"/>
</dbReference>
<dbReference type="PANTHER" id="PTHR43531:SF14">
    <property type="entry name" value="METHYL-ACCEPTING CHEMOTAXIS PROTEIN I-RELATED"/>
    <property type="match status" value="1"/>
</dbReference>
<evidence type="ECO:0000256" key="3">
    <source>
        <dbReference type="PROSITE-ProRule" id="PRU00284"/>
    </source>
</evidence>
<accession>A0ABQ3GGP1</accession>
<organism evidence="6 7">
    <name type="scientific">Pseudorhodoferax aquiterrae</name>
    <dbReference type="NCBI Taxonomy" id="747304"/>
    <lineage>
        <taxon>Bacteria</taxon>
        <taxon>Pseudomonadati</taxon>
        <taxon>Pseudomonadota</taxon>
        <taxon>Betaproteobacteria</taxon>
        <taxon>Burkholderiales</taxon>
        <taxon>Comamonadaceae</taxon>
    </lineage>
</organism>
<dbReference type="PROSITE" id="PS50111">
    <property type="entry name" value="CHEMOTAXIS_TRANSDUC_2"/>
    <property type="match status" value="1"/>
</dbReference>
<evidence type="ECO:0000256" key="2">
    <source>
        <dbReference type="ARBA" id="ARBA00029447"/>
    </source>
</evidence>
<name>A0ABQ3GGP1_9BURK</name>
<feature type="transmembrane region" description="Helical" evidence="4">
    <location>
        <begin position="21"/>
        <end position="40"/>
    </location>
</feature>
<evidence type="ECO:0000256" key="4">
    <source>
        <dbReference type="SAM" id="Phobius"/>
    </source>
</evidence>
<comment type="similarity">
    <text evidence="2">Belongs to the methyl-accepting chemotaxis (MCP) protein family.</text>
</comment>
<evidence type="ECO:0000256" key="1">
    <source>
        <dbReference type="ARBA" id="ARBA00022481"/>
    </source>
</evidence>
<keyword evidence="3" id="KW-0807">Transducer</keyword>
<keyword evidence="4" id="KW-0472">Membrane</keyword>
<dbReference type="EMBL" id="BMYK01000051">
    <property type="protein sequence ID" value="GHD04563.1"/>
    <property type="molecule type" value="Genomic_DNA"/>
</dbReference>
<reference evidence="7" key="1">
    <citation type="journal article" date="2019" name="Int. J. Syst. Evol. Microbiol.">
        <title>The Global Catalogue of Microorganisms (GCM) 10K type strain sequencing project: providing services to taxonomists for standard genome sequencing and annotation.</title>
        <authorList>
            <consortium name="The Broad Institute Genomics Platform"/>
            <consortium name="The Broad Institute Genome Sequencing Center for Infectious Disease"/>
            <person name="Wu L."/>
            <person name="Ma J."/>
        </authorList>
    </citation>
    <scope>NUCLEOTIDE SEQUENCE [LARGE SCALE GENOMIC DNA]</scope>
    <source>
        <strain evidence="7">KCTC 23314</strain>
    </source>
</reference>
<evidence type="ECO:0000313" key="7">
    <source>
        <dbReference type="Proteomes" id="UP000626210"/>
    </source>
</evidence>
<evidence type="ECO:0000259" key="5">
    <source>
        <dbReference type="PROSITE" id="PS50111"/>
    </source>
</evidence>
<dbReference type="Pfam" id="PF00015">
    <property type="entry name" value="MCPsignal"/>
    <property type="match status" value="1"/>
</dbReference>
<keyword evidence="7" id="KW-1185">Reference proteome</keyword>
<gene>
    <name evidence="6" type="ORF">GCM10007320_65490</name>
</gene>
<dbReference type="InterPro" id="IPR004089">
    <property type="entry name" value="MCPsignal_dom"/>
</dbReference>
<feature type="domain" description="Methyl-accepting transducer" evidence="5">
    <location>
        <begin position="227"/>
        <end position="456"/>
    </location>
</feature>
<proteinExistence type="inferred from homology"/>
<sequence>MQPDGPAADPLKPMRQRADRLVLSMLALQALVAVLLGGLYGPWGTGLLVAGLLLGAAAAAHALAAGRLAARLVMAVAGMFLVALNIQLSMGMPEMHFAVFVFLAFLLAYRDWRPILAAAVAVAVHHVVFDRLQAAGLPVFCLRAPDFGQIVIHAVFVVVQTGVELVMAVRMERDARESAELRALCALDAEGRLSLQAHAVQVHSATGRIVQTALVQLAGVVDEVRQAAHGVAGTARGMSGDTEQLGQRTREAAHNLQSAAGAMAQLEQSFAASADEAQQALQLAQQQNAAVAGCGTLVDQSVQTMQAIHASARQITDIVSTIDSFAFRTNLLALNAAVEAARAGEHGRGFAVVAQEVRVLAQHSAQAARDIRALVARSLEDATQGEQAVGRAGASMREVRQQADQVRALMLQLSQHAQQQSVELGHATAAVQQVDQMTQANAAMVGAAQQSTQGLAQMAERLLAAIAQVGGGAAALPVPARASAPAASAGRAPLAIATAVAGA</sequence>
<dbReference type="Gene3D" id="1.10.287.950">
    <property type="entry name" value="Methyl-accepting chemotaxis protein"/>
    <property type="match status" value="1"/>
</dbReference>
<keyword evidence="4" id="KW-0812">Transmembrane</keyword>
<evidence type="ECO:0000313" key="6">
    <source>
        <dbReference type="EMBL" id="GHD04563.1"/>
    </source>
</evidence>
<keyword evidence="1" id="KW-0488">Methylation</keyword>
<protein>
    <submittedName>
        <fullName evidence="6">Methyl-accepting chemotaxis protein</fullName>
    </submittedName>
</protein>
<dbReference type="PANTHER" id="PTHR43531">
    <property type="entry name" value="PROTEIN ICFG"/>
    <property type="match status" value="1"/>
</dbReference>
<dbReference type="SMART" id="SM00283">
    <property type="entry name" value="MA"/>
    <property type="match status" value="1"/>
</dbReference>